<feature type="region of interest" description="Disordered" evidence="1">
    <location>
        <begin position="1"/>
        <end position="26"/>
    </location>
</feature>
<reference evidence="2 3" key="1">
    <citation type="submission" date="2019-03" db="EMBL/GenBank/DDBJ databases">
        <title>First draft genome of Liparis tanakae, snailfish: a comprehensive survey of snailfish specific genes.</title>
        <authorList>
            <person name="Kim W."/>
            <person name="Song I."/>
            <person name="Jeong J.-H."/>
            <person name="Kim D."/>
            <person name="Kim S."/>
            <person name="Ryu S."/>
            <person name="Song J.Y."/>
            <person name="Lee S.K."/>
        </authorList>
    </citation>
    <scope>NUCLEOTIDE SEQUENCE [LARGE SCALE GENOMIC DNA]</scope>
    <source>
        <tissue evidence="2">Muscle</tissue>
    </source>
</reference>
<keyword evidence="3" id="KW-1185">Reference proteome</keyword>
<sequence length="80" mass="8897">MLAPAEESSMSLVRSSSVSSSSPLWPRRFQRTSNSWPPYPFFPPFLRDSAGVLGGEGERLLFLLLAELALRSLRSGVRED</sequence>
<name>A0A4Z2GV91_9TELE</name>
<evidence type="ECO:0000313" key="2">
    <source>
        <dbReference type="EMBL" id="TNN56663.1"/>
    </source>
</evidence>
<dbReference type="AlphaFoldDB" id="A0A4Z2GV91"/>
<dbReference type="EMBL" id="SRLO01000423">
    <property type="protein sequence ID" value="TNN56663.1"/>
    <property type="molecule type" value="Genomic_DNA"/>
</dbReference>
<gene>
    <name evidence="2" type="ORF">EYF80_033090</name>
</gene>
<dbReference type="Proteomes" id="UP000314294">
    <property type="component" value="Unassembled WGS sequence"/>
</dbReference>
<protein>
    <submittedName>
        <fullName evidence="2">Uncharacterized protein</fullName>
    </submittedName>
</protein>
<evidence type="ECO:0000313" key="3">
    <source>
        <dbReference type="Proteomes" id="UP000314294"/>
    </source>
</evidence>
<feature type="compositionally biased region" description="Low complexity" evidence="1">
    <location>
        <begin position="8"/>
        <end position="22"/>
    </location>
</feature>
<evidence type="ECO:0000256" key="1">
    <source>
        <dbReference type="SAM" id="MobiDB-lite"/>
    </source>
</evidence>
<proteinExistence type="predicted"/>
<accession>A0A4Z2GV91</accession>
<comment type="caution">
    <text evidence="2">The sequence shown here is derived from an EMBL/GenBank/DDBJ whole genome shotgun (WGS) entry which is preliminary data.</text>
</comment>
<organism evidence="2 3">
    <name type="scientific">Liparis tanakae</name>
    <name type="common">Tanaka's snailfish</name>
    <dbReference type="NCBI Taxonomy" id="230148"/>
    <lineage>
        <taxon>Eukaryota</taxon>
        <taxon>Metazoa</taxon>
        <taxon>Chordata</taxon>
        <taxon>Craniata</taxon>
        <taxon>Vertebrata</taxon>
        <taxon>Euteleostomi</taxon>
        <taxon>Actinopterygii</taxon>
        <taxon>Neopterygii</taxon>
        <taxon>Teleostei</taxon>
        <taxon>Neoteleostei</taxon>
        <taxon>Acanthomorphata</taxon>
        <taxon>Eupercaria</taxon>
        <taxon>Perciformes</taxon>
        <taxon>Cottioidei</taxon>
        <taxon>Cottales</taxon>
        <taxon>Liparidae</taxon>
        <taxon>Liparis</taxon>
    </lineage>
</organism>